<feature type="transmembrane region" description="Helical" evidence="5">
    <location>
        <begin position="170"/>
        <end position="188"/>
    </location>
</feature>
<keyword evidence="2 5" id="KW-0812">Transmembrane</keyword>
<feature type="transmembrane region" description="Helical" evidence="5">
    <location>
        <begin position="321"/>
        <end position="344"/>
    </location>
</feature>
<dbReference type="GO" id="GO:0016874">
    <property type="term" value="F:ligase activity"/>
    <property type="evidence" value="ECO:0007669"/>
    <property type="project" value="UniProtKB-KW"/>
</dbReference>
<dbReference type="AlphaFoldDB" id="A0A7X9E6Y4"/>
<dbReference type="PANTHER" id="PTHR37422:SF13">
    <property type="entry name" value="LIPOPOLYSACCHARIDE BIOSYNTHESIS PROTEIN PA4999-RELATED"/>
    <property type="match status" value="1"/>
</dbReference>
<gene>
    <name evidence="7" type="ORF">GYA37_01720</name>
</gene>
<feature type="transmembrane region" description="Helical" evidence="5">
    <location>
        <begin position="200"/>
        <end position="227"/>
    </location>
</feature>
<dbReference type="PANTHER" id="PTHR37422">
    <property type="entry name" value="TEICHURONIC ACID BIOSYNTHESIS PROTEIN TUAE"/>
    <property type="match status" value="1"/>
</dbReference>
<reference evidence="7 8" key="1">
    <citation type="journal article" date="2020" name="Biotechnol. Biofuels">
        <title>New insights from the biogas microbiome by comprehensive genome-resolved metagenomics of nearly 1600 species originating from multiple anaerobic digesters.</title>
        <authorList>
            <person name="Campanaro S."/>
            <person name="Treu L."/>
            <person name="Rodriguez-R L.M."/>
            <person name="Kovalovszki A."/>
            <person name="Ziels R.M."/>
            <person name="Maus I."/>
            <person name="Zhu X."/>
            <person name="Kougias P.G."/>
            <person name="Basile A."/>
            <person name="Luo G."/>
            <person name="Schluter A."/>
            <person name="Konstantinidis K.T."/>
            <person name="Angelidaki I."/>
        </authorList>
    </citation>
    <scope>NUCLEOTIDE SEQUENCE [LARGE SCALE GENOMIC DNA]</scope>
    <source>
        <strain evidence="7">AS27yjCOA_202</strain>
    </source>
</reference>
<keyword evidence="7" id="KW-0436">Ligase</keyword>
<dbReference type="Proteomes" id="UP000590542">
    <property type="component" value="Unassembled WGS sequence"/>
</dbReference>
<keyword evidence="3 5" id="KW-1133">Transmembrane helix</keyword>
<feature type="transmembrane region" description="Helical" evidence="5">
    <location>
        <begin position="356"/>
        <end position="389"/>
    </location>
</feature>
<dbReference type="GO" id="GO:0016020">
    <property type="term" value="C:membrane"/>
    <property type="evidence" value="ECO:0007669"/>
    <property type="project" value="UniProtKB-SubCell"/>
</dbReference>
<evidence type="ECO:0000313" key="7">
    <source>
        <dbReference type="EMBL" id="NMB91549.1"/>
    </source>
</evidence>
<comment type="subcellular location">
    <subcellularLocation>
        <location evidence="1">Membrane</location>
        <topology evidence="1">Multi-pass membrane protein</topology>
    </subcellularLocation>
</comment>
<dbReference type="InterPro" id="IPR007016">
    <property type="entry name" value="O-antigen_ligase-rel_domated"/>
</dbReference>
<feature type="transmembrane region" description="Helical" evidence="5">
    <location>
        <begin position="122"/>
        <end position="142"/>
    </location>
</feature>
<dbReference type="InterPro" id="IPR051533">
    <property type="entry name" value="WaaL-like"/>
</dbReference>
<evidence type="ECO:0000259" key="6">
    <source>
        <dbReference type="Pfam" id="PF04932"/>
    </source>
</evidence>
<feature type="transmembrane region" description="Helical" evidence="5">
    <location>
        <begin position="30"/>
        <end position="49"/>
    </location>
</feature>
<feature type="transmembrane region" description="Helical" evidence="5">
    <location>
        <begin position="93"/>
        <end position="110"/>
    </location>
</feature>
<evidence type="ECO:0000256" key="4">
    <source>
        <dbReference type="ARBA" id="ARBA00023136"/>
    </source>
</evidence>
<sequence length="390" mass="44305">MLNLSFYLTVFLLSLGQLTSVYKSGESNVYLFDVSMLVFSFFGLIYFLLVKKSFKLPKFSLLFLLFTLVAFCSLIFSYQNFSFEEVITSSSYLVRWAAYLLGSIVVFNMIDKGLITRDKVLNTFVLSGVLLSILGLVQLLVLPDFNVLDLSLGWDPHKNRLASTFFDPNFTGAYLVICLIILFDKLSFKRNVEKRELFMLLIMLIALFLTFSRSAWGMSAIAILIYGFFRSKNLLIVSLVLFFLAYFAVPRIQTRLSGITDPADSASLRLLSWKNTIEIIKDNIFLGVGFNTFRYVQKDYGFLTPETLNIHSGSGSDSSLLLIWATTGVIGLFVFLMSMIFPAYESIVKKNSSKLIILSVVFGLLLESLFINSLFYPQIMFIYLSLLFIL</sequence>
<dbReference type="Pfam" id="PF04932">
    <property type="entry name" value="Wzy_C"/>
    <property type="match status" value="1"/>
</dbReference>
<evidence type="ECO:0000256" key="1">
    <source>
        <dbReference type="ARBA" id="ARBA00004141"/>
    </source>
</evidence>
<feature type="domain" description="O-antigen ligase-related" evidence="6">
    <location>
        <begin position="198"/>
        <end position="336"/>
    </location>
</feature>
<accession>A0A7X9E6Y4</accession>
<proteinExistence type="predicted"/>
<organism evidence="7 8">
    <name type="scientific">candidate division WWE3 bacterium</name>
    <dbReference type="NCBI Taxonomy" id="2053526"/>
    <lineage>
        <taxon>Bacteria</taxon>
        <taxon>Katanobacteria</taxon>
    </lineage>
</organism>
<name>A0A7X9E6Y4_UNCKA</name>
<keyword evidence="4 5" id="KW-0472">Membrane</keyword>
<dbReference type="EMBL" id="JAAZNV010000006">
    <property type="protein sequence ID" value="NMB91549.1"/>
    <property type="molecule type" value="Genomic_DNA"/>
</dbReference>
<feature type="transmembrane region" description="Helical" evidence="5">
    <location>
        <begin position="233"/>
        <end position="249"/>
    </location>
</feature>
<comment type="caution">
    <text evidence="7">The sequence shown here is derived from an EMBL/GenBank/DDBJ whole genome shotgun (WGS) entry which is preliminary data.</text>
</comment>
<protein>
    <submittedName>
        <fullName evidence="7">O-antigen ligase family protein</fullName>
    </submittedName>
</protein>
<evidence type="ECO:0000256" key="5">
    <source>
        <dbReference type="SAM" id="Phobius"/>
    </source>
</evidence>
<feature type="transmembrane region" description="Helical" evidence="5">
    <location>
        <begin position="61"/>
        <end position="81"/>
    </location>
</feature>
<evidence type="ECO:0000256" key="3">
    <source>
        <dbReference type="ARBA" id="ARBA00022989"/>
    </source>
</evidence>
<evidence type="ECO:0000313" key="8">
    <source>
        <dbReference type="Proteomes" id="UP000590542"/>
    </source>
</evidence>
<evidence type="ECO:0000256" key="2">
    <source>
        <dbReference type="ARBA" id="ARBA00022692"/>
    </source>
</evidence>